<dbReference type="PANTHER" id="PTHR23167:SF46">
    <property type="entry name" value="EPS15 HOMOLOGY DOMAIN CONTAINING PROTEIN-BINDING PROTEIN 1, ISOFORM F"/>
    <property type="match status" value="1"/>
</dbReference>
<dbReference type="InterPro" id="IPR036872">
    <property type="entry name" value="CH_dom_sf"/>
</dbReference>
<gene>
    <name evidence="2" type="ORF">X975_21972</name>
</gene>
<dbReference type="InterPro" id="IPR001715">
    <property type="entry name" value="CH_dom"/>
</dbReference>
<sequence>MNNLKLKVECAAFNALRNHTSSEVCDADFIDSKLYKENEVLQLLLQWCQNVCAHYDYKVCNFTSSFSDGQALCLLLHHYHPNILPFDSIKRMTVSSYYE</sequence>
<evidence type="ECO:0000259" key="1">
    <source>
        <dbReference type="PROSITE" id="PS50021"/>
    </source>
</evidence>
<keyword evidence="3" id="KW-1185">Reference proteome</keyword>
<dbReference type="SUPFAM" id="SSF47576">
    <property type="entry name" value="Calponin-homology domain, CH-domain"/>
    <property type="match status" value="1"/>
</dbReference>
<feature type="domain" description="Calponin-homology (CH)" evidence="1">
    <location>
        <begin position="38"/>
        <end position="99"/>
    </location>
</feature>
<dbReference type="EMBL" id="KK120357">
    <property type="protein sequence ID" value="KFM78108.1"/>
    <property type="molecule type" value="Genomic_DNA"/>
</dbReference>
<dbReference type="OrthoDB" id="2148418at2759"/>
<evidence type="ECO:0000313" key="2">
    <source>
        <dbReference type="EMBL" id="KFM78108.1"/>
    </source>
</evidence>
<name>A0A087UL69_STEMI</name>
<organism evidence="2 3">
    <name type="scientific">Stegodyphus mimosarum</name>
    <name type="common">African social velvet spider</name>
    <dbReference type="NCBI Taxonomy" id="407821"/>
    <lineage>
        <taxon>Eukaryota</taxon>
        <taxon>Metazoa</taxon>
        <taxon>Ecdysozoa</taxon>
        <taxon>Arthropoda</taxon>
        <taxon>Chelicerata</taxon>
        <taxon>Arachnida</taxon>
        <taxon>Araneae</taxon>
        <taxon>Araneomorphae</taxon>
        <taxon>Entelegynae</taxon>
        <taxon>Eresoidea</taxon>
        <taxon>Eresidae</taxon>
        <taxon>Stegodyphus</taxon>
    </lineage>
</organism>
<dbReference type="Pfam" id="PF00307">
    <property type="entry name" value="CH"/>
    <property type="match status" value="1"/>
</dbReference>
<dbReference type="PROSITE" id="PS50021">
    <property type="entry name" value="CH"/>
    <property type="match status" value="1"/>
</dbReference>
<dbReference type="Proteomes" id="UP000054359">
    <property type="component" value="Unassembled WGS sequence"/>
</dbReference>
<dbReference type="AlphaFoldDB" id="A0A087UL69"/>
<dbReference type="STRING" id="407821.A0A087UL69"/>
<reference evidence="2 3" key="1">
    <citation type="submission" date="2013-11" db="EMBL/GenBank/DDBJ databases">
        <title>Genome sequencing of Stegodyphus mimosarum.</title>
        <authorList>
            <person name="Bechsgaard J."/>
        </authorList>
    </citation>
    <scope>NUCLEOTIDE SEQUENCE [LARGE SCALE GENOMIC DNA]</scope>
</reference>
<feature type="non-terminal residue" evidence="2">
    <location>
        <position position="99"/>
    </location>
</feature>
<dbReference type="PANTHER" id="PTHR23167">
    <property type="entry name" value="CALPONIN HOMOLOGY DOMAIN-CONTAINING PROTEIN DDB_G0272472-RELATED"/>
    <property type="match status" value="1"/>
</dbReference>
<protein>
    <submittedName>
        <fullName evidence="2">Abnormal spindle-like microcephaly-associated protein-like protein</fullName>
    </submittedName>
</protein>
<evidence type="ECO:0000313" key="3">
    <source>
        <dbReference type="Proteomes" id="UP000054359"/>
    </source>
</evidence>
<dbReference type="Gene3D" id="1.10.418.10">
    <property type="entry name" value="Calponin-like domain"/>
    <property type="match status" value="1"/>
</dbReference>
<proteinExistence type="predicted"/>
<dbReference type="InterPro" id="IPR050540">
    <property type="entry name" value="F-actin_Monoox_Mical"/>
</dbReference>
<accession>A0A087UL69</accession>